<dbReference type="EMBL" id="CP159373">
    <property type="protein sequence ID" value="XCN75218.1"/>
    <property type="molecule type" value="Genomic_DNA"/>
</dbReference>
<feature type="transmembrane region" description="Helical" evidence="1">
    <location>
        <begin position="81"/>
        <end position="102"/>
    </location>
</feature>
<dbReference type="InterPro" id="IPR051533">
    <property type="entry name" value="WaaL-like"/>
</dbReference>
<sequence>MKNKLWQAHLLTIPFQRLWYIPQLGYKLQLAELIFLPFLLSASRNIKKLLSKDAWRELDILVLLWPLVNVIPYLHNRSIHLNIIELIGTVYLVLLYFLIRLAIDRSLLVQFHKVMVLTATIAASLGIIGWLLYTLLDIRTPLVLTRPYPYLGEIAQARAFTATPNMLASFLSIGLIFHISSLLTLKKQKTFSAIGILLILAGGFFLTFSKTVVCLFAGIAVTHHFHANKKKQTTWNSKKLLILFVILCALIHILGTHCILTPMNEEKTAPLRRLSYISNEPLYIFPILDKPYALYLTNYFHNKHSSLIALMQSKGWGIGPGNYNNFIAKLQQQGLHPPNFPRWDPHSTYFGTLAELGFIGLLEILGLWLCIGYLIVKILHTPSHNPRMVLLGPALAGIFAAVTIEAMSTDIMNFRQYWWLLAIVRGLIEFLPAEQNRDPDIQET</sequence>
<name>A0AAU8M285_9BACT</name>
<feature type="transmembrane region" description="Helical" evidence="1">
    <location>
        <begin position="356"/>
        <end position="376"/>
    </location>
</feature>
<dbReference type="KEGG" id="eaj:Q3M24_10955"/>
<accession>A0AAU8M285</accession>
<feature type="transmembrane region" description="Helical" evidence="1">
    <location>
        <begin position="166"/>
        <end position="185"/>
    </location>
</feature>
<proteinExistence type="predicted"/>
<keyword evidence="1" id="KW-0812">Transmembrane</keyword>
<keyword evidence="1" id="KW-0472">Membrane</keyword>
<dbReference type="PANTHER" id="PTHR37422">
    <property type="entry name" value="TEICHURONIC ACID BIOSYNTHESIS PROTEIN TUAE"/>
    <property type="match status" value="1"/>
</dbReference>
<feature type="transmembrane region" description="Helical" evidence="1">
    <location>
        <begin position="197"/>
        <end position="220"/>
    </location>
</feature>
<dbReference type="AlphaFoldDB" id="A0AAU8M285"/>
<dbReference type="PANTHER" id="PTHR37422:SF13">
    <property type="entry name" value="LIPOPOLYSACCHARIDE BIOSYNTHESIS PROTEIN PA4999-RELATED"/>
    <property type="match status" value="1"/>
</dbReference>
<evidence type="ECO:0000256" key="1">
    <source>
        <dbReference type="SAM" id="Phobius"/>
    </source>
</evidence>
<feature type="transmembrane region" description="Helical" evidence="1">
    <location>
        <begin position="114"/>
        <end position="136"/>
    </location>
</feature>
<reference evidence="2" key="2">
    <citation type="submission" date="2024-06" db="EMBL/GenBank/DDBJ databases">
        <authorList>
            <person name="Plum-Jensen L.E."/>
            <person name="Schramm A."/>
            <person name="Marshall I.P.G."/>
        </authorList>
    </citation>
    <scope>NUCLEOTIDE SEQUENCE</scope>
    <source>
        <strain evidence="2">Rat1</strain>
    </source>
</reference>
<reference evidence="2" key="1">
    <citation type="journal article" date="2024" name="Syst. Appl. Microbiol.">
        <title>First single-strain enrichments of Electrothrix cable bacteria, description of E. aestuarii sp. nov. and E. rattekaaiensis sp. nov., and proposal of a cable bacteria taxonomy following the rules of the SeqCode.</title>
        <authorList>
            <person name="Plum-Jensen L.E."/>
            <person name="Schramm A."/>
            <person name="Marshall I.P.G."/>
        </authorList>
    </citation>
    <scope>NUCLEOTIDE SEQUENCE</scope>
    <source>
        <strain evidence="2">Rat1</strain>
    </source>
</reference>
<keyword evidence="1" id="KW-1133">Transmembrane helix</keyword>
<feature type="transmembrane region" description="Helical" evidence="1">
    <location>
        <begin position="240"/>
        <end position="263"/>
    </location>
</feature>
<feature type="transmembrane region" description="Helical" evidence="1">
    <location>
        <begin position="388"/>
        <end position="407"/>
    </location>
</feature>
<evidence type="ECO:0008006" key="3">
    <source>
        <dbReference type="Google" id="ProtNLM"/>
    </source>
</evidence>
<organism evidence="2">
    <name type="scientific">Candidatus Electrothrix aestuarii</name>
    <dbReference type="NCBI Taxonomy" id="3062594"/>
    <lineage>
        <taxon>Bacteria</taxon>
        <taxon>Pseudomonadati</taxon>
        <taxon>Thermodesulfobacteriota</taxon>
        <taxon>Desulfobulbia</taxon>
        <taxon>Desulfobulbales</taxon>
        <taxon>Desulfobulbaceae</taxon>
        <taxon>Candidatus Electrothrix</taxon>
    </lineage>
</organism>
<protein>
    <recommendedName>
        <fullName evidence="3">O-antigen ligase</fullName>
    </recommendedName>
</protein>
<evidence type="ECO:0000313" key="2">
    <source>
        <dbReference type="EMBL" id="XCN75218.1"/>
    </source>
</evidence>
<gene>
    <name evidence="2" type="ORF">Q3M24_10955</name>
</gene>